<protein>
    <submittedName>
        <fullName evidence="2">Uncharacterized protein</fullName>
    </submittedName>
</protein>
<evidence type="ECO:0000313" key="2">
    <source>
        <dbReference type="EMBL" id="PPQ94326.1"/>
    </source>
</evidence>
<reference evidence="2 3" key="1">
    <citation type="journal article" date="2018" name="Evol. Lett.">
        <title>Horizontal gene cluster transfer increased hallucinogenic mushroom diversity.</title>
        <authorList>
            <person name="Reynolds H.T."/>
            <person name="Vijayakumar V."/>
            <person name="Gluck-Thaler E."/>
            <person name="Korotkin H.B."/>
            <person name="Matheny P.B."/>
            <person name="Slot J.C."/>
        </authorList>
    </citation>
    <scope>NUCLEOTIDE SEQUENCE [LARGE SCALE GENOMIC DNA]</scope>
    <source>
        <strain evidence="2 3">2631</strain>
    </source>
</reference>
<dbReference type="GO" id="GO:0016491">
    <property type="term" value="F:oxidoreductase activity"/>
    <property type="evidence" value="ECO:0007669"/>
    <property type="project" value="UniProtKB-KW"/>
</dbReference>
<sequence length="491" mass="55045">MAPTKAQLLDLWPIPGPSLTQYTAARWPGTSPESTATVRQYLQRDYEEHHGFFNYTSSGAHNHTPFHLLVEWALGGTSKHLDAIWDQHDDIERYAYRSPAAITTDTAFEHLGDRDYYQAYLHFFSDLLLKTPLSVVLEEWIFLAKANLDGKQPQMLNRLLDGILHPMLYLGYGIEFRYHILLHPLYDSCAQPFFGSLPGLIAEGLAQVAVHAATSSTLIPRSMFEAPTKRGPGTHAFSIVSRIMSDRAFENYVGSFDDLHMKLGQKIQSYAAEWLVDGANPQDIAKKVQELTFLNVMVYAVGGWCDGEGFHRAEFTLMHLLTSSMTLTSYMAVISSPTSKSLLLRAYFTRSVAYYIAQGRPELPIRSFFVAPILTEFPGPAVNPTASAFPDPTSPFAETPNLWLKIIQSALVHPDDHLCKVQRTLAHYGSLYGHIAAGEFKGTELKDCELVDGTLFVRTAALTMEWMGRIREGEPARFWGDDLNFLEAKIS</sequence>
<proteinExistence type="predicted"/>
<organism evidence="2 3">
    <name type="scientific">Psilocybe cyanescens</name>
    <dbReference type="NCBI Taxonomy" id="93625"/>
    <lineage>
        <taxon>Eukaryota</taxon>
        <taxon>Fungi</taxon>
        <taxon>Dikarya</taxon>
        <taxon>Basidiomycota</taxon>
        <taxon>Agaricomycotina</taxon>
        <taxon>Agaricomycetes</taxon>
        <taxon>Agaricomycetidae</taxon>
        <taxon>Agaricales</taxon>
        <taxon>Agaricineae</taxon>
        <taxon>Strophariaceae</taxon>
        <taxon>Psilocybe</taxon>
    </lineage>
</organism>
<keyword evidence="1" id="KW-0560">Oxidoreductase</keyword>
<gene>
    <name evidence="2" type="ORF">CVT25_000355</name>
</gene>
<name>A0A409XUF2_PSICY</name>
<evidence type="ECO:0000256" key="1">
    <source>
        <dbReference type="ARBA" id="ARBA00023002"/>
    </source>
</evidence>
<dbReference type="PANTHER" id="PTHR35870">
    <property type="entry name" value="PROTEIN, PUTATIVE (AFU_ORTHOLOGUE AFUA_5G03330)-RELATED"/>
    <property type="match status" value="1"/>
</dbReference>
<dbReference type="OrthoDB" id="10004862at2759"/>
<accession>A0A409XUF2</accession>
<dbReference type="Pfam" id="PF14027">
    <property type="entry name" value="Questin_oxidase"/>
    <property type="match status" value="1"/>
</dbReference>
<evidence type="ECO:0000313" key="3">
    <source>
        <dbReference type="Proteomes" id="UP000283269"/>
    </source>
</evidence>
<dbReference type="EMBL" id="NHYD01000384">
    <property type="protein sequence ID" value="PPQ94326.1"/>
    <property type="molecule type" value="Genomic_DNA"/>
</dbReference>
<dbReference type="AlphaFoldDB" id="A0A409XUF2"/>
<comment type="caution">
    <text evidence="2">The sequence shown here is derived from an EMBL/GenBank/DDBJ whole genome shotgun (WGS) entry which is preliminary data.</text>
</comment>
<dbReference type="Proteomes" id="UP000283269">
    <property type="component" value="Unassembled WGS sequence"/>
</dbReference>
<dbReference type="InParanoid" id="A0A409XUF2"/>
<keyword evidence="3" id="KW-1185">Reference proteome</keyword>
<dbReference type="PANTHER" id="PTHR35870:SF1">
    <property type="entry name" value="PROTEIN, PUTATIVE (AFU_ORTHOLOGUE AFUA_5G03330)-RELATED"/>
    <property type="match status" value="1"/>
</dbReference>
<dbReference type="InterPro" id="IPR025337">
    <property type="entry name" value="Questin_oxidase-like"/>
</dbReference>